<sequence>MAVTTFRRNIPIKTQQIWKTEHMKQKYLKIFRNLENLNYILRHRMS</sequence>
<organism evidence="1">
    <name type="scientific">Homo sapiens</name>
    <name type="common">Human</name>
    <dbReference type="NCBI Taxonomy" id="9606"/>
    <lineage>
        <taxon>Eukaryota</taxon>
        <taxon>Metazoa</taxon>
        <taxon>Chordata</taxon>
        <taxon>Craniata</taxon>
        <taxon>Vertebrata</taxon>
        <taxon>Euteleostomi</taxon>
        <taxon>Mammalia</taxon>
        <taxon>Eutheria</taxon>
        <taxon>Euarchontoglires</taxon>
        <taxon>Primates</taxon>
        <taxon>Haplorrhini</taxon>
        <taxon>Catarrhini</taxon>
        <taxon>Hominidae</taxon>
        <taxon>Homo</taxon>
    </lineage>
</organism>
<dbReference type="AlphaFoldDB" id="Q9BZU2"/>
<reference evidence="2" key="2">
    <citation type="journal article" date="2001" name="Science">
        <title>The sequence of the human genome.</title>
        <authorList>
            <person name="Venter J.C."/>
            <person name="Adams M.D."/>
            <person name="Myers E.W."/>
            <person name="Li P.W."/>
            <person name="Mural R.J."/>
            <person name="Sutton G.G."/>
            <person name="Smith H.O."/>
            <person name="Yandell M."/>
            <person name="Evans C.A."/>
            <person name="Holt R.A."/>
            <person name="Gocayne J.D."/>
            <person name="Amanatides P."/>
            <person name="Ballew R.M."/>
            <person name="Huson D.H."/>
            <person name="Wortman J.R."/>
            <person name="Zhang Q."/>
            <person name="Kodira C.D."/>
            <person name="Zheng X.H."/>
            <person name="Chen L."/>
            <person name="Skupski M."/>
            <person name="Subramanian G."/>
            <person name="Thomas P.D."/>
            <person name="Zhang J."/>
            <person name="Gabor Miklos G.L."/>
            <person name="Nelson C."/>
            <person name="Broder S."/>
            <person name="Clark A.G."/>
            <person name="Nadeau J."/>
            <person name="McKusick V.A."/>
            <person name="Zinder N."/>
            <person name="Levine A.J."/>
            <person name="Roberts R.J."/>
            <person name="Simon M."/>
            <person name="Slayman C."/>
            <person name="Hunkapiller M."/>
            <person name="Bolanos R."/>
            <person name="Delcher A."/>
            <person name="Dew I."/>
            <person name="Fasulo D."/>
            <person name="Flanigan M."/>
            <person name="Florea L."/>
            <person name="Halpern A."/>
            <person name="Hannenhalli S."/>
            <person name="Kravitz S."/>
            <person name="Levy S."/>
            <person name="Mobarry C."/>
            <person name="Reinert K."/>
            <person name="Remington K."/>
            <person name="Abu-Threideh J."/>
            <person name="Beasley E."/>
            <person name="Biddick K."/>
            <person name="Bonazzi V."/>
            <person name="Brandon R."/>
            <person name="Cargill M."/>
            <person name="Chandramouliswaran I."/>
            <person name="Charlab R."/>
            <person name="Chaturvedi K."/>
            <person name="Deng Z."/>
            <person name="Di Francesco V."/>
            <person name="Dunn P."/>
            <person name="Eilbeck K."/>
            <person name="Evangelista C."/>
            <person name="Gabrielian A.E."/>
            <person name="Gan W."/>
            <person name="Ge W."/>
            <person name="Gong F."/>
            <person name="Gu Z."/>
            <person name="Guan P."/>
            <person name="Heiman T.J."/>
            <person name="Higgins M.E."/>
            <person name="Ji R.R."/>
            <person name="Ke Z."/>
            <person name="Ketchum K.A."/>
            <person name="Lai Z."/>
            <person name="Lei Y."/>
            <person name="Li Z."/>
            <person name="Li J."/>
            <person name="Liang Y."/>
            <person name="Lin X."/>
            <person name="Lu F."/>
            <person name="Merkulov G.V."/>
            <person name="Milshina N."/>
            <person name="Moore H.M."/>
            <person name="Naik A.K."/>
            <person name="Narayan V.A."/>
            <person name="Neelam B."/>
            <person name="Nusskern D."/>
            <person name="Rusch D.B."/>
            <person name="Salzberg S."/>
            <person name="Shao W."/>
            <person name="Shue B."/>
            <person name="Sun J."/>
            <person name="Wang Z."/>
            <person name="Wang A."/>
            <person name="Wang X."/>
            <person name="Wang J."/>
            <person name="Wei M."/>
            <person name="Wides R."/>
            <person name="Xiao C."/>
            <person name="Yan C."/>
            <person name="Yao A."/>
            <person name="Ye J."/>
            <person name="Zhan M."/>
            <person name="Zhang W."/>
            <person name="Zhang H."/>
            <person name="Zhao Q."/>
            <person name="Zheng L."/>
            <person name="Zhong F."/>
            <person name="Zhong W."/>
            <person name="Zhu S."/>
            <person name="Zhao S."/>
            <person name="Gilbert D."/>
            <person name="Baumhueter S."/>
            <person name="Spier G."/>
            <person name="Carter C."/>
            <person name="Cravchik A."/>
            <person name="Woodage T."/>
            <person name="Ali F."/>
            <person name="An H."/>
            <person name="Awe A."/>
            <person name="Baldwin D."/>
            <person name="Baden H."/>
            <person name="Barnstead M."/>
            <person name="Barrow I."/>
            <person name="Beeson K."/>
            <person name="Busam D."/>
            <person name="Carver A."/>
            <person name="Center A."/>
            <person name="Cheng M.L."/>
            <person name="Curry L."/>
            <person name="Danaher S."/>
            <person name="Davenport L."/>
            <person name="Desilets R."/>
            <person name="Dietz S."/>
            <person name="Dodson K."/>
            <person name="Doup L."/>
            <person name="Ferriera S."/>
            <person name="Garg N."/>
            <person name="Gluecksmann A."/>
            <person name="Hart B."/>
            <person name="Haynes J."/>
            <person name="Haynes C."/>
            <person name="Heiner C."/>
            <person name="Hladun S."/>
            <person name="Hostin D."/>
            <person name="Houck J."/>
            <person name="Howland T."/>
            <person name="Ibegwam C."/>
            <person name="Johnson J."/>
            <person name="Kalush F."/>
            <person name="Kline L."/>
            <person name="Koduru S."/>
            <person name="Love A."/>
            <person name="Mann F."/>
            <person name="May D."/>
            <person name="McCawley S."/>
            <person name="McIntosh T."/>
            <person name="McMullen I."/>
            <person name="Moy M."/>
            <person name="Moy L."/>
            <person name="Murphy B."/>
            <person name="Nelson K."/>
            <person name="Pfannkoch C."/>
            <person name="Pratts E."/>
            <person name="Puri V."/>
            <person name="Qureshi H."/>
            <person name="Reardon M."/>
            <person name="Rodriguez R."/>
            <person name="Rogers Y.H."/>
            <person name="Romblad D."/>
            <person name="Ruhfel B."/>
            <person name="Scott R."/>
            <person name="Sitter C."/>
            <person name="Smallwood M."/>
            <person name="Stewart E."/>
            <person name="Strong R."/>
            <person name="Suh E."/>
            <person name="Thomas R."/>
            <person name="Tint N.N."/>
            <person name="Tse S."/>
            <person name="Vech C."/>
            <person name="Wang G."/>
            <person name="Wetter J."/>
            <person name="Williams S."/>
            <person name="Williams M."/>
            <person name="Windsor S."/>
            <person name="Winn-Deen E."/>
            <person name="Wolfe K."/>
            <person name="Zaveri J."/>
            <person name="Zaveri K."/>
            <person name="Abril J.F."/>
            <person name="Guigo R."/>
            <person name="Campbell M.J."/>
            <person name="Sjolander K.V."/>
            <person name="Karlak B."/>
            <person name="Kejariwal A."/>
            <person name="Mi H."/>
            <person name="Lazareva B."/>
            <person name="Hatton T."/>
            <person name="Narechania A."/>
            <person name="Diemer K."/>
            <person name="Muruganujan A."/>
            <person name="Guo N."/>
            <person name="Sato S."/>
            <person name="Bafna V."/>
            <person name="Istrail S."/>
            <person name="Lippert R."/>
            <person name="Schwartz R."/>
            <person name="Walenz B."/>
            <person name="Yooseph S."/>
            <person name="Allen D."/>
            <person name="Basu A."/>
            <person name="Baxendale J."/>
            <person name="Blick L."/>
            <person name="Caminha M."/>
            <person name="Carnes-Stine J."/>
            <person name="Caulk P."/>
            <person name="Chiang Y.H."/>
            <person name="Coyne M."/>
            <person name="Dahlke C."/>
            <person name="Mays A."/>
            <person name="Dombroski M."/>
            <person name="Donnelly M."/>
            <person name="Ely D."/>
            <person name="Esparham S."/>
            <person name="Fosler C."/>
            <person name="Gire H."/>
            <person name="Glanowski S."/>
            <person name="Glasser K."/>
            <person name="Glodek A."/>
            <person name="Gorokhov M."/>
            <person name="Graham K."/>
            <person name="Gropman B."/>
            <person name="Harris M."/>
            <person name="Heil J."/>
            <person name="Henderson S."/>
            <person name="Hoover J."/>
            <person name="Jennings D."/>
            <person name="Jordan C."/>
            <person name="Jordan J."/>
            <person name="Kasha J."/>
            <person name="Kagan L."/>
            <person name="Kraft C."/>
            <person name="Levitsky A."/>
            <person name="Lewis M."/>
            <person name="Liu X."/>
            <person name="Lopez J."/>
            <person name="Ma D."/>
            <person name="Majoros W."/>
            <person name="McDaniel J."/>
            <person name="Murphy S."/>
            <person name="Newman M."/>
            <person name="Nguyen T."/>
            <person name="Nguyen N."/>
            <person name="Nodell M."/>
            <person name="Pan S."/>
            <person name="Peck J."/>
            <person name="Peterson M."/>
            <person name="Rowe W."/>
            <person name="Sanders R."/>
            <person name="Scott J."/>
            <person name="Simpson M."/>
            <person name="Smith T."/>
            <person name="Sprague A."/>
            <person name="Stockwell T."/>
            <person name="Turner R."/>
            <person name="Venter E."/>
            <person name="Wang M."/>
            <person name="Wen M."/>
            <person name="Wu D."/>
            <person name="Wu M."/>
            <person name="Xia A."/>
            <person name="Zandieh A."/>
            <person name="Zhu X."/>
        </authorList>
    </citation>
    <scope>NUCLEOTIDE SEQUENCE</scope>
</reference>
<evidence type="ECO:0000313" key="2">
    <source>
        <dbReference type="EMBL" id="EAX01096.1"/>
    </source>
</evidence>
<dbReference type="EMBL" id="AF274944">
    <property type="protein sequence ID" value="AAK07521.1"/>
    <property type="molecule type" value="mRNA"/>
</dbReference>
<dbReference type="EMBL" id="CH471053">
    <property type="protein sequence ID" value="EAX01096.1"/>
    <property type="molecule type" value="Genomic_DNA"/>
</dbReference>
<gene>
    <name evidence="2" type="ORF">hCG_1990398</name>
</gene>
<evidence type="ECO:0000313" key="1">
    <source>
        <dbReference type="EMBL" id="AAK07521.1"/>
    </source>
</evidence>
<reference evidence="2" key="3">
    <citation type="submission" date="2005-09" db="EMBL/GenBank/DDBJ databases">
        <authorList>
            <person name="Mural R.J."/>
            <person name="Istrail S."/>
            <person name="Sutton G."/>
            <person name="Florea L."/>
            <person name="Halpern A.L."/>
            <person name="Mobarry C.M."/>
            <person name="Lippert R."/>
            <person name="Walenz B."/>
            <person name="Shatkay H."/>
            <person name="Dew I."/>
            <person name="Miller J.R."/>
            <person name="Flanigan M.J."/>
            <person name="Edwards N.J."/>
            <person name="Bolanos R."/>
            <person name="Fasulo D."/>
            <person name="Halldorsson B.V."/>
            <person name="Hannenhalli S."/>
            <person name="Turner R."/>
            <person name="Yooseph S."/>
            <person name="Lu F."/>
            <person name="Nusskern D.R."/>
            <person name="Shue B.C."/>
            <person name="Zheng X.H."/>
            <person name="Zhong F."/>
            <person name="Delcher A.L."/>
            <person name="Huson D.H."/>
            <person name="Kravitz S.A."/>
            <person name="Mouchard L."/>
            <person name="Reinert K."/>
            <person name="Remington K.A."/>
            <person name="Clark A.G."/>
            <person name="Waterman M.S."/>
            <person name="Eichler E.E."/>
            <person name="Adams M.D."/>
            <person name="Hunkapiller M.W."/>
            <person name="Myers E.W."/>
            <person name="Venter J.C."/>
        </authorList>
    </citation>
    <scope>NUCLEOTIDE SEQUENCE</scope>
</reference>
<reference evidence="1" key="1">
    <citation type="submission" date="2000-06" db="EMBL/GenBank/DDBJ databases">
        <title>Human acute promyelocytic leukemia cell line NB4's apoptosis related genes.</title>
        <authorList>
            <person name="Yu W.-Q."/>
            <person name="Sun B.-Z."/>
            <person name="Chai Y.-B."/>
            <person name="Zhu F."/>
            <person name="Liu X.-S."/>
            <person name="Li Z."/>
            <person name="Lu F."/>
            <person name="Yan W."/>
            <person name="Yang H."/>
            <person name="Zhao Z.-L."/>
        </authorList>
    </citation>
    <scope>NUCLEOTIDE SEQUENCE</scope>
</reference>
<protein>
    <submittedName>
        <fullName evidence="2">HCG1990398</fullName>
    </submittedName>
    <submittedName>
        <fullName evidence="1">PNAS-19</fullName>
    </submittedName>
</protein>
<name>Q9BZU2_HUMAN</name>
<dbReference type="UCSC" id="uc061gas.1">
    <property type="organism name" value="human"/>
</dbReference>
<accession>Q9BZU2</accession>
<proteinExistence type="evidence at transcript level"/>
<dbReference type="HOGENOM" id="CLU_3191169_0_0_1"/>